<evidence type="ECO:0000313" key="1">
    <source>
        <dbReference type="Proteomes" id="UP000887574"/>
    </source>
</evidence>
<accession>A0A915EFQ2</accession>
<organism evidence="1 2">
    <name type="scientific">Ditylenchus dipsaci</name>
    <dbReference type="NCBI Taxonomy" id="166011"/>
    <lineage>
        <taxon>Eukaryota</taxon>
        <taxon>Metazoa</taxon>
        <taxon>Ecdysozoa</taxon>
        <taxon>Nematoda</taxon>
        <taxon>Chromadorea</taxon>
        <taxon>Rhabditida</taxon>
        <taxon>Tylenchina</taxon>
        <taxon>Tylenchomorpha</taxon>
        <taxon>Sphaerularioidea</taxon>
        <taxon>Anguinidae</taxon>
        <taxon>Anguininae</taxon>
        <taxon>Ditylenchus</taxon>
    </lineage>
</organism>
<keyword evidence="1" id="KW-1185">Reference proteome</keyword>
<dbReference type="Proteomes" id="UP000887574">
    <property type="component" value="Unplaced"/>
</dbReference>
<evidence type="ECO:0000313" key="2">
    <source>
        <dbReference type="WBParaSite" id="jg5395"/>
    </source>
</evidence>
<proteinExistence type="predicted"/>
<dbReference type="WBParaSite" id="jg5395">
    <property type="protein sequence ID" value="jg5395"/>
    <property type="gene ID" value="jg5395"/>
</dbReference>
<reference evidence="2" key="1">
    <citation type="submission" date="2022-11" db="UniProtKB">
        <authorList>
            <consortium name="WormBaseParasite"/>
        </authorList>
    </citation>
    <scope>IDENTIFICATION</scope>
</reference>
<protein>
    <submittedName>
        <fullName evidence="2">Uncharacterized protein</fullName>
    </submittedName>
</protein>
<name>A0A915EFQ2_9BILA</name>
<dbReference type="AlphaFoldDB" id="A0A915EFQ2"/>
<sequence length="243" mass="28389">MSEYNCLRYYSFHSSSYFTYSSVLRMPLLNKRYVRFSRISLKLPTNKHLSMLYINQLSTYKHIWSGQLLNIRIGHKIHNEFYDYLLASLGDSKGPKGLTLDAWKKISPGVPLISLNYDSMADCKRVRIYGLYCEPSAILEYLHSANVLKPKYFIWNTDSICCKVKIKLEILTRLGLEIEQRFQNATEPKIFSLDVWCESFGSDLHTSKTLENTTTKECLHVVISKEGDWFSWNRRPRSTDLTK</sequence>